<evidence type="ECO:0000313" key="3">
    <source>
        <dbReference type="Proteomes" id="UP000703661"/>
    </source>
</evidence>
<evidence type="ECO:0000313" key="2">
    <source>
        <dbReference type="EMBL" id="KAG0008549.1"/>
    </source>
</evidence>
<feature type="region of interest" description="Disordered" evidence="1">
    <location>
        <begin position="1"/>
        <end position="21"/>
    </location>
</feature>
<proteinExistence type="predicted"/>
<comment type="caution">
    <text evidence="2">The sequence shown here is derived from an EMBL/GenBank/DDBJ whole genome shotgun (WGS) entry which is preliminary data.</text>
</comment>
<dbReference type="EMBL" id="JAAAID010001871">
    <property type="protein sequence ID" value="KAG0008549.1"/>
    <property type="molecule type" value="Genomic_DNA"/>
</dbReference>
<name>A0A9P6MP03_9FUNG</name>
<evidence type="ECO:0000256" key="1">
    <source>
        <dbReference type="SAM" id="MobiDB-lite"/>
    </source>
</evidence>
<organism evidence="2 3">
    <name type="scientific">Entomortierella chlamydospora</name>
    <dbReference type="NCBI Taxonomy" id="101097"/>
    <lineage>
        <taxon>Eukaryota</taxon>
        <taxon>Fungi</taxon>
        <taxon>Fungi incertae sedis</taxon>
        <taxon>Mucoromycota</taxon>
        <taxon>Mortierellomycotina</taxon>
        <taxon>Mortierellomycetes</taxon>
        <taxon>Mortierellales</taxon>
        <taxon>Mortierellaceae</taxon>
        <taxon>Entomortierella</taxon>
    </lineage>
</organism>
<accession>A0A9P6MP03</accession>
<dbReference type="Proteomes" id="UP000703661">
    <property type="component" value="Unassembled WGS sequence"/>
</dbReference>
<dbReference type="OrthoDB" id="2434907at2759"/>
<dbReference type="AlphaFoldDB" id="A0A9P6MP03"/>
<feature type="region of interest" description="Disordered" evidence="1">
    <location>
        <begin position="55"/>
        <end position="90"/>
    </location>
</feature>
<sequence>MASIKSRFDPTPTDIPQQTDGPWLSTYSRALCSIYPKEEDDWDYLLSTQNSSIFSKLPENPTPPTNIRNKRTDIETIDRPSSTTPSLSSSLPGVSLLMDASVTNDIDIKTPLSPARISHALCKIGFDCIDYLTATQDELAPEPPRASPNTNGTHNRPVYTSPMLEDLDDSDWRRGLAAAVCGKRTAALERKRALSRSTSQVDIMDITTTAPNNGPWFEALDRLARWDEVAYR</sequence>
<gene>
    <name evidence="2" type="ORF">BGZ80_003323</name>
</gene>
<keyword evidence="3" id="KW-1185">Reference proteome</keyword>
<protein>
    <submittedName>
        <fullName evidence="2">Uncharacterized protein</fullName>
    </submittedName>
</protein>
<reference evidence="2" key="1">
    <citation type="journal article" date="2020" name="Fungal Divers.">
        <title>Resolving the Mortierellaceae phylogeny through synthesis of multi-gene phylogenetics and phylogenomics.</title>
        <authorList>
            <person name="Vandepol N."/>
            <person name="Liber J."/>
            <person name="Desiro A."/>
            <person name="Na H."/>
            <person name="Kennedy M."/>
            <person name="Barry K."/>
            <person name="Grigoriev I.V."/>
            <person name="Miller A.N."/>
            <person name="O'Donnell K."/>
            <person name="Stajich J.E."/>
            <person name="Bonito G."/>
        </authorList>
    </citation>
    <scope>NUCLEOTIDE SEQUENCE</scope>
    <source>
        <strain evidence="2">NRRL 2769</strain>
    </source>
</reference>
<feature type="region of interest" description="Disordered" evidence="1">
    <location>
        <begin position="139"/>
        <end position="161"/>
    </location>
</feature>
<feature type="compositionally biased region" description="Low complexity" evidence="1">
    <location>
        <begin position="80"/>
        <end position="90"/>
    </location>
</feature>